<dbReference type="Proteomes" id="UP000817658">
    <property type="component" value="Chromosome 1"/>
</dbReference>
<reference evidence="2" key="1">
    <citation type="journal article" date="2002" name="Nature">
        <title>The genome sequence and structure of rice chromosome 1.</title>
        <authorList>
            <person name="Sasaki T."/>
            <person name="Matsumoto T."/>
            <person name="Yamamoto K."/>
            <person name="Sakata K."/>
            <person name="Baba T."/>
            <person name="Katayose Y."/>
            <person name="Wu J."/>
            <person name="Niimura Y."/>
            <person name="Cheng Z."/>
            <person name="Nagamura Y."/>
            <person name="Antonio B.A."/>
            <person name="Kanamori H."/>
            <person name="Hosokawa S."/>
            <person name="Masukawa M."/>
            <person name="Arikawa K."/>
            <person name="Chiden Y."/>
            <person name="Hayashi M."/>
            <person name="Okamoto M."/>
            <person name="Ando T."/>
            <person name="Aoki H."/>
            <person name="Arita K."/>
            <person name="Hamada M."/>
            <person name="Harada C."/>
            <person name="Hijishita S."/>
            <person name="Honda M."/>
            <person name="Ichikawa Y."/>
            <person name="Idonuma A."/>
            <person name="Iijima M."/>
            <person name="Ikeda M."/>
            <person name="Ikeno M."/>
            <person name="Itoh S."/>
            <person name="Itoh T."/>
            <person name="Itoh Y."/>
            <person name="Itoh Y."/>
            <person name="Iwabuchi A."/>
            <person name="Kamiya K."/>
            <person name="Karasawa W."/>
            <person name="Katagiri S."/>
            <person name="Kikuta A."/>
            <person name="Kobayashi N."/>
            <person name="Kono I."/>
            <person name="Machita K."/>
            <person name="Maehara T."/>
            <person name="Mizuno H."/>
            <person name="Mizubayashi T."/>
            <person name="Mukai Y."/>
            <person name="Nagasaki H."/>
            <person name="Nakashima M."/>
            <person name="Nakama Y."/>
            <person name="Nakamichi Y."/>
            <person name="Nakamura M."/>
            <person name="Namiki N."/>
            <person name="Negishi M."/>
            <person name="Ohta I."/>
            <person name="Ono N."/>
            <person name="Saji S."/>
            <person name="Sakai K."/>
            <person name="Shibata M."/>
            <person name="Shimokawa T."/>
            <person name="Shomura A."/>
            <person name="Song J."/>
            <person name="Takazaki Y."/>
            <person name="Terasawa K."/>
            <person name="Tsuji K."/>
            <person name="Waki K."/>
            <person name="Yamagata H."/>
            <person name="Yamane H."/>
            <person name="Yoshiki S."/>
            <person name="Yoshihara R."/>
            <person name="Yukawa K."/>
            <person name="Zhong H."/>
            <person name="Iwama H."/>
            <person name="Endo T."/>
            <person name="Ito H."/>
            <person name="Hahn J.H."/>
            <person name="Kim H.I."/>
            <person name="Eun M.Y."/>
            <person name="Yano M."/>
            <person name="Jiang J."/>
            <person name="Gojobori T."/>
        </authorList>
    </citation>
    <scope>NUCLEOTIDE SEQUENCE [LARGE SCALE GENOMIC DNA]</scope>
</reference>
<feature type="region of interest" description="Disordered" evidence="1">
    <location>
        <begin position="27"/>
        <end position="53"/>
    </location>
</feature>
<dbReference type="AlphaFoldDB" id="Q5N9X1"/>
<dbReference type="EMBL" id="AP003240">
    <property type="protein sequence ID" value="BAD81735.1"/>
    <property type="molecule type" value="Genomic_DNA"/>
</dbReference>
<gene>
    <name evidence="2" type="primary">P0406G08.17</name>
</gene>
<protein>
    <submittedName>
        <fullName evidence="2">Uncharacterized protein</fullName>
    </submittedName>
</protein>
<name>Q5N9X1_ORYSJ</name>
<evidence type="ECO:0000313" key="2">
    <source>
        <dbReference type="EMBL" id="BAD81735.1"/>
    </source>
</evidence>
<feature type="compositionally biased region" description="Polar residues" evidence="1">
    <location>
        <begin position="43"/>
        <end position="53"/>
    </location>
</feature>
<sequence>MRVSTSFIYTGYGASAGGSRLQLHRTMAKSREKRRQERARSSLCVQSVHEQYG</sequence>
<evidence type="ECO:0000256" key="1">
    <source>
        <dbReference type="SAM" id="MobiDB-lite"/>
    </source>
</evidence>
<organism evidence="2">
    <name type="scientific">Oryza sativa subsp. japonica</name>
    <name type="common">Rice</name>
    <dbReference type="NCBI Taxonomy" id="39947"/>
    <lineage>
        <taxon>Eukaryota</taxon>
        <taxon>Viridiplantae</taxon>
        <taxon>Streptophyta</taxon>
        <taxon>Embryophyta</taxon>
        <taxon>Tracheophyta</taxon>
        <taxon>Spermatophyta</taxon>
        <taxon>Magnoliopsida</taxon>
        <taxon>Liliopsida</taxon>
        <taxon>Poales</taxon>
        <taxon>Poaceae</taxon>
        <taxon>BOP clade</taxon>
        <taxon>Oryzoideae</taxon>
        <taxon>Oryzeae</taxon>
        <taxon>Oryzinae</taxon>
        <taxon>Oryza</taxon>
        <taxon>Oryza sativa</taxon>
    </lineage>
</organism>
<accession>Q5N9X1</accession>
<proteinExistence type="predicted"/>